<proteinExistence type="predicted"/>
<sequence>MAPGTLPTSKGMPVQSAAVLAHTYSQQSEADVMLPTRPTPATGMLSTRRGQNGQQYVRGQPLAPRYRAGTPTGYRDDLAPVQLSASAGTLTLKHRKSWQSESLVRVHDPDANYDGRRPGSFVGGLAYNNDMGTVQKDPRHVTSPRTEPAFLAVPARQSFSPTSQSEATHDRYRRAASPQPSQHSHFRDTVLPNKRMPTARQGYYTALSQHSAAPTRSNNPYNTVGPMTNRKLPPQPPVNDRSPPERQSTYGADSPKSPHDKAGSSQTLTVISNPAAHSHLNTSQGNTPSRSGLSYPSQVTYNPVASPNGAEFANTTPEAVGAGRSTHDGGYFGDSADACSISSTASSASIMLRKMSHGMKKSSRSLARIFQPKSVVGVAFADWPAPKADQAATPMITVEEETQRVNITVRLKATDDFPYPESSPIDMNLGDKVSRRLGSSGIGSKPHRGIVGGGRERTKFLVAVCERMLKRSPRPSTCPVDASLELDHTSVPAILINPSPPSPPNDESQGHRTIVSAVISSKNYSMAALKLHQNTPHKSVKRNATFLPRIVFYDTWPSEEYDRRSEVVTWNLMTPMLAKQIKEEMNAFKMEMEVHENSRIYTHFFRE</sequence>
<accession>A0ACC0QRL2</accession>
<evidence type="ECO:0000313" key="1">
    <source>
        <dbReference type="EMBL" id="KAI8665774.1"/>
    </source>
</evidence>
<dbReference type="Proteomes" id="UP001065298">
    <property type="component" value="Chromosome 6"/>
</dbReference>
<gene>
    <name evidence="1" type="ORF">NCS57_00799900</name>
</gene>
<reference evidence="1" key="1">
    <citation type="submission" date="2022-06" db="EMBL/GenBank/DDBJ databases">
        <title>Fusarium solani species complex genomes reveal bases of compartmentalisation and animal pathogenesis.</title>
        <authorList>
            <person name="Tsai I.J."/>
        </authorList>
    </citation>
    <scope>NUCLEOTIDE SEQUENCE</scope>
    <source>
        <strain evidence="1">Fu6.1</strain>
    </source>
</reference>
<name>A0ACC0QRL2_9HYPO</name>
<dbReference type="EMBL" id="CM046508">
    <property type="protein sequence ID" value="KAI8665774.1"/>
    <property type="molecule type" value="Genomic_DNA"/>
</dbReference>
<comment type="caution">
    <text evidence="1">The sequence shown here is derived from an EMBL/GenBank/DDBJ whole genome shotgun (WGS) entry which is preliminary data.</text>
</comment>
<protein>
    <submittedName>
        <fullName evidence="1">Uncharacterized protein</fullName>
    </submittedName>
</protein>
<keyword evidence="2" id="KW-1185">Reference proteome</keyword>
<evidence type="ECO:0000313" key="2">
    <source>
        <dbReference type="Proteomes" id="UP001065298"/>
    </source>
</evidence>
<organism evidence="1 2">
    <name type="scientific">Fusarium keratoplasticum</name>
    <dbReference type="NCBI Taxonomy" id="1328300"/>
    <lineage>
        <taxon>Eukaryota</taxon>
        <taxon>Fungi</taxon>
        <taxon>Dikarya</taxon>
        <taxon>Ascomycota</taxon>
        <taxon>Pezizomycotina</taxon>
        <taxon>Sordariomycetes</taxon>
        <taxon>Hypocreomycetidae</taxon>
        <taxon>Hypocreales</taxon>
        <taxon>Nectriaceae</taxon>
        <taxon>Fusarium</taxon>
        <taxon>Fusarium solani species complex</taxon>
    </lineage>
</organism>